<evidence type="ECO:0000256" key="9">
    <source>
        <dbReference type="ARBA" id="ARBA00023299"/>
    </source>
</evidence>
<dbReference type="InterPro" id="IPR000192">
    <property type="entry name" value="Aminotrans_V_dom"/>
</dbReference>
<name>A0A381VVK3_9ZZZZ</name>
<comment type="catalytic activity">
    <reaction evidence="10">
        <text>4-(phosphooxy)-L-threonine + 2-oxoglutarate = (R)-3-hydroxy-2-oxo-4-phosphooxybutanoate + L-glutamate</text>
        <dbReference type="Rhea" id="RHEA:16573"/>
        <dbReference type="ChEBI" id="CHEBI:16810"/>
        <dbReference type="ChEBI" id="CHEBI:29985"/>
        <dbReference type="ChEBI" id="CHEBI:58452"/>
        <dbReference type="ChEBI" id="CHEBI:58538"/>
        <dbReference type="EC" id="2.6.1.52"/>
    </reaction>
</comment>
<keyword evidence="6" id="KW-0028">Amino-acid biosynthesis</keyword>
<keyword evidence="7" id="KW-0808">Transferase</keyword>
<dbReference type="FunFam" id="3.90.1150.10:FF:000006">
    <property type="entry name" value="Phosphoserine aminotransferase"/>
    <property type="match status" value="1"/>
</dbReference>
<accession>A0A381VVK3</accession>
<evidence type="ECO:0000256" key="7">
    <source>
        <dbReference type="ARBA" id="ARBA00022679"/>
    </source>
</evidence>
<dbReference type="InterPro" id="IPR015422">
    <property type="entry name" value="PyrdxlP-dep_Trfase_small"/>
</dbReference>
<dbReference type="PANTHER" id="PTHR43247">
    <property type="entry name" value="PHOSPHOSERINE AMINOTRANSFERASE"/>
    <property type="match status" value="1"/>
</dbReference>
<keyword evidence="5" id="KW-0032">Aminotransferase</keyword>
<proteinExistence type="inferred from homology"/>
<dbReference type="EC" id="2.6.1.52" evidence="4"/>
<dbReference type="GO" id="GO:0004648">
    <property type="term" value="F:O-phospho-L-serine:2-oxoglutarate aminotransferase activity"/>
    <property type="evidence" value="ECO:0007669"/>
    <property type="project" value="UniProtKB-EC"/>
</dbReference>
<dbReference type="FunFam" id="3.40.640.10:FF:000010">
    <property type="entry name" value="Phosphoserine aminotransferase"/>
    <property type="match status" value="1"/>
</dbReference>
<evidence type="ECO:0000256" key="3">
    <source>
        <dbReference type="ARBA" id="ARBA00006904"/>
    </source>
</evidence>
<keyword evidence="9" id="KW-0718">Serine biosynthesis</keyword>
<feature type="domain" description="Aminotransferase class V" evidence="12">
    <location>
        <begin position="5"/>
        <end position="350"/>
    </location>
</feature>
<gene>
    <name evidence="13" type="ORF">METZ01_LOCUS96467</name>
</gene>
<evidence type="ECO:0000256" key="5">
    <source>
        <dbReference type="ARBA" id="ARBA00022576"/>
    </source>
</evidence>
<dbReference type="PIRSF" id="PIRSF000525">
    <property type="entry name" value="SerC"/>
    <property type="match status" value="1"/>
</dbReference>
<dbReference type="AlphaFoldDB" id="A0A381VVK3"/>
<dbReference type="PANTHER" id="PTHR43247:SF1">
    <property type="entry name" value="PHOSPHOSERINE AMINOTRANSFERASE"/>
    <property type="match status" value="1"/>
</dbReference>
<comment type="catalytic activity">
    <reaction evidence="11">
        <text>O-phospho-L-serine + 2-oxoglutarate = 3-phosphooxypyruvate + L-glutamate</text>
        <dbReference type="Rhea" id="RHEA:14329"/>
        <dbReference type="ChEBI" id="CHEBI:16810"/>
        <dbReference type="ChEBI" id="CHEBI:18110"/>
        <dbReference type="ChEBI" id="CHEBI:29985"/>
        <dbReference type="ChEBI" id="CHEBI:57524"/>
        <dbReference type="EC" id="2.6.1.52"/>
    </reaction>
</comment>
<dbReference type="Gene3D" id="3.90.1150.10">
    <property type="entry name" value="Aspartate Aminotransferase, domain 1"/>
    <property type="match status" value="1"/>
</dbReference>
<evidence type="ECO:0000259" key="12">
    <source>
        <dbReference type="Pfam" id="PF00266"/>
    </source>
</evidence>
<dbReference type="InterPro" id="IPR015424">
    <property type="entry name" value="PyrdxlP-dep_Trfase"/>
</dbReference>
<dbReference type="GO" id="GO:0006564">
    <property type="term" value="P:L-serine biosynthetic process"/>
    <property type="evidence" value="ECO:0007669"/>
    <property type="project" value="UniProtKB-KW"/>
</dbReference>
<comment type="pathway">
    <text evidence="2">Amino-acid biosynthesis; L-serine biosynthesis; L-serine from 3-phospho-D-glycerate: step 2/3.</text>
</comment>
<dbReference type="InterPro" id="IPR022278">
    <property type="entry name" value="Pser_aminoTfrase"/>
</dbReference>
<evidence type="ECO:0000313" key="13">
    <source>
        <dbReference type="EMBL" id="SVA43613.1"/>
    </source>
</evidence>
<dbReference type="HAMAP" id="MF_00160">
    <property type="entry name" value="SerC_aminotrans_5"/>
    <property type="match status" value="1"/>
</dbReference>
<dbReference type="InterPro" id="IPR015421">
    <property type="entry name" value="PyrdxlP-dep_Trfase_major"/>
</dbReference>
<evidence type="ECO:0000256" key="11">
    <source>
        <dbReference type="ARBA" id="ARBA00049007"/>
    </source>
</evidence>
<dbReference type="PROSITE" id="PS00595">
    <property type="entry name" value="AA_TRANSFER_CLASS_5"/>
    <property type="match status" value="1"/>
</dbReference>
<evidence type="ECO:0000256" key="4">
    <source>
        <dbReference type="ARBA" id="ARBA00013030"/>
    </source>
</evidence>
<comment type="cofactor">
    <cofactor evidence="1">
        <name>pyridoxal 5'-phosphate</name>
        <dbReference type="ChEBI" id="CHEBI:597326"/>
    </cofactor>
</comment>
<comment type="similarity">
    <text evidence="3">Belongs to the class-V pyridoxal-phosphate-dependent aminotransferase family. SerC subfamily.</text>
</comment>
<protein>
    <recommendedName>
        <fullName evidence="4">phosphoserine transaminase</fullName>
        <ecNumber evidence="4">2.6.1.52</ecNumber>
    </recommendedName>
</protein>
<reference evidence="13" key="1">
    <citation type="submission" date="2018-05" db="EMBL/GenBank/DDBJ databases">
        <authorList>
            <person name="Lanie J.A."/>
            <person name="Ng W.-L."/>
            <person name="Kazmierczak K.M."/>
            <person name="Andrzejewski T.M."/>
            <person name="Davidsen T.M."/>
            <person name="Wayne K.J."/>
            <person name="Tettelin H."/>
            <person name="Glass J.I."/>
            <person name="Rusch D."/>
            <person name="Podicherti R."/>
            <person name="Tsui H.-C.T."/>
            <person name="Winkler M.E."/>
        </authorList>
    </citation>
    <scope>NUCLEOTIDE SEQUENCE</scope>
</reference>
<evidence type="ECO:0000256" key="1">
    <source>
        <dbReference type="ARBA" id="ARBA00001933"/>
    </source>
</evidence>
<evidence type="ECO:0000256" key="8">
    <source>
        <dbReference type="ARBA" id="ARBA00022898"/>
    </source>
</evidence>
<dbReference type="GO" id="GO:0005737">
    <property type="term" value="C:cytoplasm"/>
    <property type="evidence" value="ECO:0007669"/>
    <property type="project" value="TreeGrafter"/>
</dbReference>
<evidence type="ECO:0000256" key="10">
    <source>
        <dbReference type="ARBA" id="ARBA00047630"/>
    </source>
</evidence>
<dbReference type="EMBL" id="UINC01009740">
    <property type="protein sequence ID" value="SVA43613.1"/>
    <property type="molecule type" value="Genomic_DNA"/>
</dbReference>
<evidence type="ECO:0000256" key="6">
    <source>
        <dbReference type="ARBA" id="ARBA00022605"/>
    </source>
</evidence>
<evidence type="ECO:0000256" key="2">
    <source>
        <dbReference type="ARBA" id="ARBA00005099"/>
    </source>
</evidence>
<dbReference type="NCBIfam" id="NF003764">
    <property type="entry name" value="PRK05355.1"/>
    <property type="match status" value="1"/>
</dbReference>
<dbReference type="InterPro" id="IPR020578">
    <property type="entry name" value="Aminotrans_V_PyrdxlP_BS"/>
</dbReference>
<keyword evidence="8" id="KW-0663">Pyridoxal phosphate</keyword>
<dbReference type="NCBIfam" id="TIGR01364">
    <property type="entry name" value="serC_1"/>
    <property type="match status" value="1"/>
</dbReference>
<dbReference type="SUPFAM" id="SSF53383">
    <property type="entry name" value="PLP-dependent transferases"/>
    <property type="match status" value="1"/>
</dbReference>
<dbReference type="UniPathway" id="UPA00135">
    <property type="reaction ID" value="UER00197"/>
</dbReference>
<dbReference type="GO" id="GO:0030170">
    <property type="term" value="F:pyridoxal phosphate binding"/>
    <property type="evidence" value="ECO:0007669"/>
    <property type="project" value="TreeGrafter"/>
</dbReference>
<organism evidence="13">
    <name type="scientific">marine metagenome</name>
    <dbReference type="NCBI Taxonomy" id="408172"/>
    <lineage>
        <taxon>unclassified sequences</taxon>
        <taxon>metagenomes</taxon>
        <taxon>ecological metagenomes</taxon>
    </lineage>
</organism>
<dbReference type="Gene3D" id="3.40.640.10">
    <property type="entry name" value="Type I PLP-dependent aspartate aminotransferase-like (Major domain)"/>
    <property type="match status" value="1"/>
</dbReference>
<sequence>MDKQVYNFSAGPACLAKPVLLAVKDAALDYNETGISLLAMSHRSKPVVDLFDETTDRLISLLNIPDNYRILWLQGGASLQFSMVPMNLLNENEIADYVDTGAWSSKALKEAKNFGSVNVAGSSENNNYIFIPMDLEQNPDSVYLHITTNNTIYGTQYHVTPEIINKDGFLVADMSSDILSMPINVAEFGLIYAGAQKNMGPAGVTLVIIREDLIGRAERRIPMMLDYATHVSKESMFNTPPVFAVFMVNETLKWMESIGGVNAMAEKNRIKAKKLYDEIERNTIFISPVNPGDRSLMNVPFIFARDDLDENEFLSFCNERNLVSLKGHRSVGGFRASIYNAMPETGLDALITAMQEYEQNHKS</sequence>
<dbReference type="Pfam" id="PF00266">
    <property type="entry name" value="Aminotran_5"/>
    <property type="match status" value="1"/>
</dbReference>